<sequence length="346" mass="36147">MRVFVLLSVILCLVGIVNAQVALPIEEARGRGSKGKDNDNCRRGCRGKGGKGDKGSGMGGSAALQSRITDLQMKLAATNDTVVPFKGGTLKGLTGLLKVNEAVVTLGKSIDSGTKTAEATKVLPANESTVIGTRFLGIQPDINNLLTNLGKKRKEFDKAGFNILDVRSLIRDTIVIQKDKAGDLGDAFIKILDPSLQPIAEQVNSQIQANFSAAVDKYKGRGGKIKIPSKAVPKLSELLAGLARALGIGNNGRIVAGPLGSVPETAAIPEPNAIAEADAISVAEFPNIEAAYADLNAADTPQANMAAEAALRAISDDDLSRLGPDENDLRGVPLPVLAVLRRFGVI</sequence>
<evidence type="ECO:0000313" key="3">
    <source>
        <dbReference type="EMBL" id="OLN86278.1"/>
    </source>
</evidence>
<evidence type="ECO:0008006" key="5">
    <source>
        <dbReference type="Google" id="ProtNLM"/>
    </source>
</evidence>
<reference evidence="3 4" key="1">
    <citation type="submission" date="2016-11" db="EMBL/GenBank/DDBJ databases">
        <title>Draft Genome Assembly of Colletotrichum chlorophyti a pathogen of herbaceous plants.</title>
        <authorList>
            <person name="Gan P."/>
            <person name="Narusaka M."/>
            <person name="Tsushima A."/>
            <person name="Narusaka Y."/>
            <person name="Takano Y."/>
            <person name="Shirasu K."/>
        </authorList>
    </citation>
    <scope>NUCLEOTIDE SEQUENCE [LARGE SCALE GENOMIC DNA]</scope>
    <source>
        <strain evidence="3 4">NTL11</strain>
    </source>
</reference>
<dbReference type="InterPro" id="IPR021054">
    <property type="entry name" value="Cell_wall_mannoprotein_1"/>
</dbReference>
<organism evidence="3 4">
    <name type="scientific">Colletotrichum chlorophyti</name>
    <dbReference type="NCBI Taxonomy" id="708187"/>
    <lineage>
        <taxon>Eukaryota</taxon>
        <taxon>Fungi</taxon>
        <taxon>Dikarya</taxon>
        <taxon>Ascomycota</taxon>
        <taxon>Pezizomycotina</taxon>
        <taxon>Sordariomycetes</taxon>
        <taxon>Hypocreomycetidae</taxon>
        <taxon>Glomerellales</taxon>
        <taxon>Glomerellaceae</taxon>
        <taxon>Colletotrichum</taxon>
    </lineage>
</organism>
<accession>A0A1Q8RPM3</accession>
<keyword evidence="2" id="KW-0732">Signal</keyword>
<dbReference type="PANTHER" id="PTHR38123:SF4">
    <property type="entry name" value="CELL WALL GALACTOMANNOPROTEIN, PUTATIVE (AFU_ORTHOLOGUE AFUA_4G00870)-RELATED"/>
    <property type="match status" value="1"/>
</dbReference>
<dbReference type="GO" id="GO:0005576">
    <property type="term" value="C:extracellular region"/>
    <property type="evidence" value="ECO:0007669"/>
    <property type="project" value="TreeGrafter"/>
</dbReference>
<dbReference type="Pfam" id="PF12296">
    <property type="entry name" value="HsbA"/>
    <property type="match status" value="1"/>
</dbReference>
<dbReference type="STRING" id="708187.A0A1Q8RPM3"/>
<feature type="signal peptide" evidence="2">
    <location>
        <begin position="1"/>
        <end position="19"/>
    </location>
</feature>
<dbReference type="AlphaFoldDB" id="A0A1Q8RPM3"/>
<evidence type="ECO:0000256" key="2">
    <source>
        <dbReference type="SAM" id="SignalP"/>
    </source>
</evidence>
<feature type="chain" id="PRO_5013339565" description="Antigenic cell wall galactomannoprotein" evidence="2">
    <location>
        <begin position="20"/>
        <end position="346"/>
    </location>
</feature>
<evidence type="ECO:0000313" key="4">
    <source>
        <dbReference type="Proteomes" id="UP000186583"/>
    </source>
</evidence>
<proteinExistence type="predicted"/>
<protein>
    <recommendedName>
        <fullName evidence="5">Antigenic cell wall galactomannoprotein</fullName>
    </recommendedName>
</protein>
<evidence type="ECO:0000256" key="1">
    <source>
        <dbReference type="SAM" id="MobiDB-lite"/>
    </source>
</evidence>
<name>A0A1Q8RPM3_9PEZI</name>
<feature type="region of interest" description="Disordered" evidence="1">
    <location>
        <begin position="30"/>
        <end position="60"/>
    </location>
</feature>
<keyword evidence="4" id="KW-1185">Reference proteome</keyword>
<feature type="compositionally biased region" description="Basic and acidic residues" evidence="1">
    <location>
        <begin position="30"/>
        <end position="42"/>
    </location>
</feature>
<dbReference type="EMBL" id="MPGH01000132">
    <property type="protein sequence ID" value="OLN86278.1"/>
    <property type="molecule type" value="Genomic_DNA"/>
</dbReference>
<dbReference type="Proteomes" id="UP000186583">
    <property type="component" value="Unassembled WGS sequence"/>
</dbReference>
<dbReference type="Gene3D" id="1.20.1280.140">
    <property type="match status" value="1"/>
</dbReference>
<gene>
    <name evidence="3" type="ORF">CCHL11_04163</name>
</gene>
<dbReference type="PANTHER" id="PTHR38123">
    <property type="entry name" value="CELL WALL SERINE-THREONINE-RICH GALACTOMANNOPROTEIN MP1 (AFU_ORTHOLOGUE AFUA_4G03240)"/>
    <property type="match status" value="1"/>
</dbReference>
<dbReference type="OrthoDB" id="3485059at2759"/>
<comment type="caution">
    <text evidence="3">The sequence shown here is derived from an EMBL/GenBank/DDBJ whole genome shotgun (WGS) entry which is preliminary data.</text>
</comment>